<dbReference type="HAMAP" id="MF_00023">
    <property type="entry name" value="SmpB"/>
    <property type="match status" value="1"/>
</dbReference>
<keyword evidence="1 3" id="KW-0963">Cytoplasm</keyword>
<dbReference type="CDD" id="cd09294">
    <property type="entry name" value="SmpB"/>
    <property type="match status" value="1"/>
</dbReference>
<organism evidence="4 5">
    <name type="scientific">Helicobacter baculiformis</name>
    <dbReference type="NCBI Taxonomy" id="427351"/>
    <lineage>
        <taxon>Bacteria</taxon>
        <taxon>Pseudomonadati</taxon>
        <taxon>Campylobacterota</taxon>
        <taxon>Epsilonproteobacteria</taxon>
        <taxon>Campylobacterales</taxon>
        <taxon>Helicobacteraceae</taxon>
        <taxon>Helicobacter</taxon>
    </lineage>
</organism>
<dbReference type="Pfam" id="PF01668">
    <property type="entry name" value="SmpB"/>
    <property type="match status" value="1"/>
</dbReference>
<evidence type="ECO:0000256" key="2">
    <source>
        <dbReference type="ARBA" id="ARBA00022884"/>
    </source>
</evidence>
<keyword evidence="5" id="KW-1185">Reference proteome</keyword>
<dbReference type="InterPro" id="IPR000037">
    <property type="entry name" value="SsrA-bd_prot"/>
</dbReference>
<evidence type="ECO:0000256" key="3">
    <source>
        <dbReference type="HAMAP-Rule" id="MF_00023"/>
    </source>
</evidence>
<reference evidence="5" key="1">
    <citation type="journal article" date="2019" name="Int. J. Syst. Evol. Microbiol.">
        <title>The Global Catalogue of Microorganisms (GCM) 10K type strain sequencing project: providing services to taxonomists for standard genome sequencing and annotation.</title>
        <authorList>
            <consortium name="The Broad Institute Genomics Platform"/>
            <consortium name="The Broad Institute Genome Sequencing Center for Infectious Disease"/>
            <person name="Wu L."/>
            <person name="Ma J."/>
        </authorList>
    </citation>
    <scope>NUCLEOTIDE SEQUENCE [LARGE SCALE GENOMIC DNA]</scope>
    <source>
        <strain evidence="5">CCUG 53816</strain>
    </source>
</reference>
<dbReference type="Gene3D" id="2.40.280.10">
    <property type="match status" value="1"/>
</dbReference>
<dbReference type="InterPro" id="IPR023620">
    <property type="entry name" value="SmpB"/>
</dbReference>
<dbReference type="InterPro" id="IPR020081">
    <property type="entry name" value="SsrA-bd_prot_CS"/>
</dbReference>
<dbReference type="PANTHER" id="PTHR30308">
    <property type="entry name" value="TMRNA-BINDING COMPONENT OF TRANS-TRANSLATION TAGGING COMPLEX"/>
    <property type="match status" value="1"/>
</dbReference>
<dbReference type="NCBIfam" id="TIGR00086">
    <property type="entry name" value="smpB"/>
    <property type="match status" value="1"/>
</dbReference>
<name>A0ABV7ZEI9_9HELI</name>
<sequence length="153" mass="17665">MKEIAKNKKAFFDYEILESLEAGIVLLGSEVKAIRAGRVNLKDNFVRIIRGEAFLFGVHIAHLETAYMHYKPDEMRVRKLLLHKKQLTKWAQEVGQQRLSIVGLKLYFNHKNKAKLQVALVKGKKLYDKRESMKKKALEMDAKMALKNHSKGS</sequence>
<comment type="subcellular location">
    <subcellularLocation>
        <location evidence="3">Cytoplasm</location>
    </subcellularLocation>
    <text evidence="3">The tmRNA-SmpB complex associates with stalled 70S ribosomes.</text>
</comment>
<keyword evidence="2 3" id="KW-0694">RNA-binding</keyword>
<dbReference type="RefSeq" id="WP_104752700.1">
    <property type="nucleotide sequence ID" value="NZ_FZMF01000040.1"/>
</dbReference>
<dbReference type="PROSITE" id="PS01317">
    <property type="entry name" value="SSRP"/>
    <property type="match status" value="1"/>
</dbReference>
<evidence type="ECO:0000313" key="4">
    <source>
        <dbReference type="EMBL" id="MFC3846972.1"/>
    </source>
</evidence>
<dbReference type="SUPFAM" id="SSF74982">
    <property type="entry name" value="Small protein B (SmpB)"/>
    <property type="match status" value="1"/>
</dbReference>
<comment type="similarity">
    <text evidence="3">Belongs to the SmpB family.</text>
</comment>
<dbReference type="PANTHER" id="PTHR30308:SF2">
    <property type="entry name" value="SSRA-BINDING PROTEIN"/>
    <property type="match status" value="1"/>
</dbReference>
<dbReference type="NCBIfam" id="NF003843">
    <property type="entry name" value="PRK05422.1"/>
    <property type="match status" value="1"/>
</dbReference>
<proteinExistence type="inferred from homology"/>
<accession>A0ABV7ZEI9</accession>
<evidence type="ECO:0000313" key="5">
    <source>
        <dbReference type="Proteomes" id="UP001595783"/>
    </source>
</evidence>
<dbReference type="Proteomes" id="UP001595783">
    <property type="component" value="Unassembled WGS sequence"/>
</dbReference>
<evidence type="ECO:0000256" key="1">
    <source>
        <dbReference type="ARBA" id="ARBA00022490"/>
    </source>
</evidence>
<dbReference type="EMBL" id="JBHRZO010000001">
    <property type="protein sequence ID" value="MFC3846972.1"/>
    <property type="molecule type" value="Genomic_DNA"/>
</dbReference>
<protein>
    <recommendedName>
        <fullName evidence="3">SsrA-binding protein</fullName>
    </recommendedName>
    <alternativeName>
        <fullName evidence="3">Small protein B</fullName>
    </alternativeName>
</protein>
<gene>
    <name evidence="3 4" type="primary">smpB</name>
    <name evidence="4" type="ORF">ACFOPX_00265</name>
</gene>
<comment type="function">
    <text evidence="3">Required for rescue of stalled ribosomes mediated by trans-translation. Binds to transfer-messenger RNA (tmRNA), required for stable association of tmRNA with ribosomes. tmRNA and SmpB together mimic tRNA shape, replacing the anticodon stem-loop with SmpB. tmRNA is encoded by the ssrA gene; the 2 termini fold to resemble tRNA(Ala) and it encodes a 'tag peptide', a short internal open reading frame. During trans-translation Ala-aminoacylated tmRNA acts like a tRNA, entering the A-site of stalled ribosomes, displacing the stalled mRNA. The ribosome then switches to translate the ORF on the tmRNA; the nascent peptide is terminated with the 'tag peptide' encoded by the tmRNA and targeted for degradation. The ribosome is freed to recommence translation, which seems to be the essential function of trans-translation.</text>
</comment>
<comment type="caution">
    <text evidence="4">The sequence shown here is derived from an EMBL/GenBank/DDBJ whole genome shotgun (WGS) entry which is preliminary data.</text>
</comment>